<comment type="caution">
    <text evidence="1">The sequence shown here is derived from an EMBL/GenBank/DDBJ whole genome shotgun (WGS) entry which is preliminary data.</text>
</comment>
<reference evidence="1 2" key="1">
    <citation type="submission" date="2013-11" db="EMBL/GenBank/DDBJ databases">
        <title>The Genome Sequence of Phytophthora parasitica P1569.</title>
        <authorList>
            <consortium name="The Broad Institute Genomics Platform"/>
            <person name="Russ C."/>
            <person name="Tyler B."/>
            <person name="Panabieres F."/>
            <person name="Shan W."/>
            <person name="Tripathy S."/>
            <person name="Grunwald N."/>
            <person name="Machado M."/>
            <person name="Johnson C.S."/>
            <person name="Arredondo F."/>
            <person name="Hong C."/>
            <person name="Coffey M."/>
            <person name="Young S.K."/>
            <person name="Zeng Q."/>
            <person name="Gargeya S."/>
            <person name="Fitzgerald M."/>
            <person name="Abouelleil A."/>
            <person name="Alvarado L."/>
            <person name="Chapman S.B."/>
            <person name="Gainer-Dewar J."/>
            <person name="Goldberg J."/>
            <person name="Griggs A."/>
            <person name="Gujja S."/>
            <person name="Hansen M."/>
            <person name="Howarth C."/>
            <person name="Imamovic A."/>
            <person name="Ireland A."/>
            <person name="Larimer J."/>
            <person name="McCowan C."/>
            <person name="Murphy C."/>
            <person name="Pearson M."/>
            <person name="Poon T.W."/>
            <person name="Priest M."/>
            <person name="Roberts A."/>
            <person name="Saif S."/>
            <person name="Shea T."/>
            <person name="Sykes S."/>
            <person name="Wortman J."/>
            <person name="Nusbaum C."/>
            <person name="Birren B."/>
        </authorList>
    </citation>
    <scope>NUCLEOTIDE SEQUENCE [LARGE SCALE GENOMIC DNA]</scope>
    <source>
        <strain evidence="1 2">P1569</strain>
    </source>
</reference>
<evidence type="ECO:0000313" key="1">
    <source>
        <dbReference type="EMBL" id="ETI39294.1"/>
    </source>
</evidence>
<evidence type="ECO:0000313" key="2">
    <source>
        <dbReference type="Proteomes" id="UP000018721"/>
    </source>
</evidence>
<keyword evidence="2" id="KW-1185">Reference proteome</keyword>
<dbReference type="AlphaFoldDB" id="V9EJC2"/>
<gene>
    <name evidence="1" type="ORF">F443_15113</name>
</gene>
<name>V9EJC2_PHYNI</name>
<dbReference type="EMBL" id="ANIZ01002635">
    <property type="protein sequence ID" value="ETI39294.1"/>
    <property type="molecule type" value="Genomic_DNA"/>
</dbReference>
<accession>V9EJC2</accession>
<protein>
    <submittedName>
        <fullName evidence="1">Uncharacterized protein</fullName>
    </submittedName>
</protein>
<dbReference type="HOGENOM" id="CLU_3110563_0_0_1"/>
<proteinExistence type="predicted"/>
<dbReference type="Proteomes" id="UP000018721">
    <property type="component" value="Unassembled WGS sequence"/>
</dbReference>
<sequence>MKSAHWIKKKSLFIYDFSTRAWAPPFTITILDLGPGMTKLFLLSSADAQQK</sequence>
<organism evidence="1 2">
    <name type="scientific">Phytophthora nicotianae P1569</name>
    <dbReference type="NCBI Taxonomy" id="1317065"/>
    <lineage>
        <taxon>Eukaryota</taxon>
        <taxon>Sar</taxon>
        <taxon>Stramenopiles</taxon>
        <taxon>Oomycota</taxon>
        <taxon>Peronosporomycetes</taxon>
        <taxon>Peronosporales</taxon>
        <taxon>Peronosporaceae</taxon>
        <taxon>Phytophthora</taxon>
    </lineage>
</organism>